<reference evidence="12" key="2">
    <citation type="journal article" date="2018" name="Science">
        <title>Rapid genome shrinkage in a self-fertile nematode reveals sperm competition proteins.</title>
        <authorList>
            <person name="Yin D."/>
            <person name="Schwarz E.M."/>
            <person name="Thomas C.G."/>
            <person name="Felde R.L."/>
            <person name="Korf I.F."/>
            <person name="Cutter A.D."/>
            <person name="Schartner C.M."/>
            <person name="Ralston E.J."/>
            <person name="Meyer B.J."/>
            <person name="Haag E.S."/>
        </authorList>
    </citation>
    <scope>NUCLEOTIDE SEQUENCE</scope>
    <source>
        <strain evidence="12">JU1422</strain>
    </source>
</reference>
<evidence type="ECO:0000256" key="8">
    <source>
        <dbReference type="ARBA" id="ARBA00023242"/>
    </source>
</evidence>
<evidence type="ECO:0000313" key="14">
    <source>
        <dbReference type="EMBL" id="PIC29772.1"/>
    </source>
</evidence>
<dbReference type="Proteomes" id="UP000230233">
    <property type="component" value="Chromosome II"/>
</dbReference>
<dbReference type="SUPFAM" id="SSF57667">
    <property type="entry name" value="beta-beta-alpha zinc fingers"/>
    <property type="match status" value="1"/>
</dbReference>
<evidence type="ECO:0000313" key="12">
    <source>
        <dbReference type="EMBL" id="PIC14283.1"/>
    </source>
</evidence>
<evidence type="ECO:0000256" key="4">
    <source>
        <dbReference type="ARBA" id="ARBA00022833"/>
    </source>
</evidence>
<evidence type="ECO:0000256" key="5">
    <source>
        <dbReference type="ARBA" id="ARBA00023015"/>
    </source>
</evidence>
<dbReference type="Pfam" id="PF05699">
    <property type="entry name" value="Dimer_Tnp_hAT"/>
    <property type="match status" value="1"/>
</dbReference>
<dbReference type="PROSITE" id="PS50808">
    <property type="entry name" value="ZF_BED"/>
    <property type="match status" value="1"/>
</dbReference>
<proteinExistence type="predicted"/>
<dbReference type="SMART" id="SM00614">
    <property type="entry name" value="ZnF_BED"/>
    <property type="match status" value="1"/>
</dbReference>
<dbReference type="GO" id="GO:0005634">
    <property type="term" value="C:nucleus"/>
    <property type="evidence" value="ECO:0007669"/>
    <property type="project" value="UniProtKB-SubCell"/>
</dbReference>
<feature type="domain" description="BED-type" evidence="11">
    <location>
        <begin position="3"/>
        <end position="54"/>
    </location>
</feature>
<dbReference type="Proteomes" id="UP000230233">
    <property type="component" value="Chromosome V"/>
</dbReference>
<sequence>MSDEGSIAWRFFMKSNDLTQVTCRRCQKSLKFSGSTSGMIHHVRTVHTDELKTLQAENPDDFLRSQRANALSCENLNELLVLAMATGNVSFRFVNNRFFRKFVKELNPEYRLIGPDSIRRKLRKNCEQYIKETINELESLEKCFLSMDGWDGKYENVSLYALFVYFIDKKFRKKRVFLGIRSVSGKATAENVGDLITEILSNYKIKISSVIGAVCDGGSNLKSFLQKNNLYHLHCCAHSLALILKNLKVKAIEEVLEKVNKLAARLSRSKNDRRLFRERSKALRTEGRIPLQFCITRWGGQVLLAISYLNHYQSISAINNFQQYLLTDAEKKILEEFVSLTTPFAEAISRAEADDTYSSEIIPQFASLHAFISSQDSSKKIVRVLKNETQFRYKQVLGNEIALMAVFCDPRFSYMKGLLLDTTWEDVESLVELYCDSFRVIGNSDSSPMSPPEKKQKSTDSFFSKYIESKRESTSLQTAKNEIVSFEALLVSARPPISSSPLSFWETNRNRFPKLSMLARHVLCSPQSSAQVERLFRYRVVIPIVFLLFRYSKCGQIVSSTRRNRLSTETLNDLLLNAFLADSKIHEEDEDSSDDEQADLQEDFSGMWPTAKKRRQSSVPRSVRYD</sequence>
<dbReference type="InterPro" id="IPR008906">
    <property type="entry name" value="HATC_C_dom"/>
</dbReference>
<feature type="compositionally biased region" description="Acidic residues" evidence="10">
    <location>
        <begin position="588"/>
        <end position="602"/>
    </location>
</feature>
<dbReference type="OrthoDB" id="5865415at2759"/>
<dbReference type="InterPro" id="IPR012337">
    <property type="entry name" value="RNaseH-like_sf"/>
</dbReference>
<evidence type="ECO:0000256" key="10">
    <source>
        <dbReference type="SAM" id="MobiDB-lite"/>
    </source>
</evidence>
<dbReference type="EMBL" id="PDUG01000005">
    <property type="protein sequence ID" value="PIC22792.1"/>
    <property type="molecule type" value="Genomic_DNA"/>
</dbReference>
<dbReference type="STRING" id="1611254.A0A2G5SHA8"/>
<dbReference type="EMBL" id="PDUG01000001">
    <property type="protein sequence ID" value="PIC55395.1"/>
    <property type="molecule type" value="Genomic_DNA"/>
</dbReference>
<dbReference type="Proteomes" id="UP000230233">
    <property type="component" value="Chromosome I"/>
</dbReference>
<evidence type="ECO:0000313" key="15">
    <source>
        <dbReference type="EMBL" id="PIC47457.1"/>
    </source>
</evidence>
<dbReference type="InterPro" id="IPR003656">
    <property type="entry name" value="Znf_BED"/>
</dbReference>
<comment type="caution">
    <text evidence="12">The sequence shown here is derived from an EMBL/GenBank/DDBJ whole genome shotgun (WGS) entry which is preliminary data.</text>
</comment>
<evidence type="ECO:0000256" key="6">
    <source>
        <dbReference type="ARBA" id="ARBA00023125"/>
    </source>
</evidence>
<protein>
    <recommendedName>
        <fullName evidence="11">BED-type domain-containing protein</fullName>
    </recommendedName>
</protein>
<keyword evidence="17" id="KW-1185">Reference proteome</keyword>
<evidence type="ECO:0000313" key="17">
    <source>
        <dbReference type="Proteomes" id="UP000230233"/>
    </source>
</evidence>
<dbReference type="GO" id="GO:0008270">
    <property type="term" value="F:zinc ion binding"/>
    <property type="evidence" value="ECO:0007669"/>
    <property type="project" value="UniProtKB-KW"/>
</dbReference>
<dbReference type="InterPro" id="IPR052035">
    <property type="entry name" value="ZnF_BED_domain_contain"/>
</dbReference>
<dbReference type="EMBL" id="PDUG01000008">
    <property type="protein sequence ID" value="PIC14283.1"/>
    <property type="molecule type" value="Genomic_DNA"/>
</dbReference>
<gene>
    <name evidence="13" type="primary">Cnig_chr_V.g16726</name>
    <name evidence="16" type="synonym">Cnig_chr_I.g685</name>
    <name evidence="15" type="synonym">Cnig_chr_II.g6810</name>
    <name evidence="14" type="synonym">Cnig_chr_V.g21256</name>
    <name evidence="16" type="ORF">B9Z55_000685</name>
    <name evidence="15" type="ORF">B9Z55_006810</name>
    <name evidence="13" type="ORF">B9Z55_016726</name>
    <name evidence="14" type="ORF">B9Z55_021256</name>
    <name evidence="12" type="ORF">B9Z55_027242</name>
</gene>
<dbReference type="EMBL" id="PDUG01000002">
    <property type="protein sequence ID" value="PIC47457.1"/>
    <property type="molecule type" value="Genomic_DNA"/>
</dbReference>
<organism evidence="12 17">
    <name type="scientific">Caenorhabditis nigoni</name>
    <dbReference type="NCBI Taxonomy" id="1611254"/>
    <lineage>
        <taxon>Eukaryota</taxon>
        <taxon>Metazoa</taxon>
        <taxon>Ecdysozoa</taxon>
        <taxon>Nematoda</taxon>
        <taxon>Chromadorea</taxon>
        <taxon>Rhabditida</taxon>
        <taxon>Rhabditina</taxon>
        <taxon>Rhabditomorpha</taxon>
        <taxon>Rhabditoidea</taxon>
        <taxon>Rhabditidae</taxon>
        <taxon>Peloderinae</taxon>
        <taxon>Caenorhabditis</taxon>
    </lineage>
</organism>
<dbReference type="AlphaFoldDB" id="A0A2G5SHA8"/>
<evidence type="ECO:0000256" key="3">
    <source>
        <dbReference type="ARBA" id="ARBA00022771"/>
    </source>
</evidence>
<comment type="subcellular location">
    <subcellularLocation>
        <location evidence="1">Nucleus</location>
    </subcellularLocation>
</comment>
<dbReference type="InterPro" id="IPR036236">
    <property type="entry name" value="Znf_C2H2_sf"/>
</dbReference>
<keyword evidence="8" id="KW-0539">Nucleus</keyword>
<evidence type="ECO:0000256" key="9">
    <source>
        <dbReference type="PROSITE-ProRule" id="PRU00027"/>
    </source>
</evidence>
<evidence type="ECO:0000256" key="2">
    <source>
        <dbReference type="ARBA" id="ARBA00022723"/>
    </source>
</evidence>
<feature type="region of interest" description="Disordered" evidence="10">
    <location>
        <begin position="586"/>
        <end position="626"/>
    </location>
</feature>
<evidence type="ECO:0000313" key="13">
    <source>
        <dbReference type="EMBL" id="PIC22792.1"/>
    </source>
</evidence>
<dbReference type="Pfam" id="PF02892">
    <property type="entry name" value="zf-BED"/>
    <property type="match status" value="1"/>
</dbReference>
<dbReference type="SUPFAM" id="SSF53098">
    <property type="entry name" value="Ribonuclease H-like"/>
    <property type="match status" value="1"/>
</dbReference>
<keyword evidence="2" id="KW-0479">Metal-binding</keyword>
<reference evidence="17" key="1">
    <citation type="submission" date="2017-10" db="EMBL/GenBank/DDBJ databases">
        <title>Rapid genome shrinkage in a self-fertile nematode reveals novel sperm competition proteins.</title>
        <authorList>
            <person name="Yin D."/>
            <person name="Schwarz E.M."/>
            <person name="Thomas C.G."/>
            <person name="Felde R.L."/>
            <person name="Korf I.F."/>
            <person name="Cutter A.D."/>
            <person name="Schartner C.M."/>
            <person name="Ralston E.J."/>
            <person name="Meyer B.J."/>
            <person name="Haag E.S."/>
        </authorList>
    </citation>
    <scope>NUCLEOTIDE SEQUENCE [LARGE SCALE GENOMIC DNA]</scope>
    <source>
        <strain evidence="17">JU1422</strain>
    </source>
</reference>
<dbReference type="PANTHER" id="PTHR46481">
    <property type="entry name" value="ZINC FINGER BED DOMAIN-CONTAINING PROTEIN 4"/>
    <property type="match status" value="1"/>
</dbReference>
<keyword evidence="7" id="KW-0804">Transcription</keyword>
<evidence type="ECO:0000256" key="7">
    <source>
        <dbReference type="ARBA" id="ARBA00023163"/>
    </source>
</evidence>
<keyword evidence="4" id="KW-0862">Zinc</keyword>
<name>A0A2G5SHA8_9PELO</name>
<evidence type="ECO:0000256" key="1">
    <source>
        <dbReference type="ARBA" id="ARBA00004123"/>
    </source>
</evidence>
<dbReference type="GO" id="GO:0046983">
    <property type="term" value="F:protein dimerization activity"/>
    <property type="evidence" value="ECO:0007669"/>
    <property type="project" value="InterPro"/>
</dbReference>
<evidence type="ECO:0000313" key="16">
    <source>
        <dbReference type="EMBL" id="PIC55395.1"/>
    </source>
</evidence>
<keyword evidence="6" id="KW-0238">DNA-binding</keyword>
<dbReference type="GO" id="GO:0009791">
    <property type="term" value="P:post-embryonic development"/>
    <property type="evidence" value="ECO:0007669"/>
    <property type="project" value="UniProtKB-ARBA"/>
</dbReference>
<dbReference type="GO" id="GO:0003677">
    <property type="term" value="F:DNA binding"/>
    <property type="evidence" value="ECO:0007669"/>
    <property type="project" value="UniProtKB-KW"/>
</dbReference>
<dbReference type="EMBL" id="PDUG01000005">
    <property type="protein sequence ID" value="PIC29772.1"/>
    <property type="molecule type" value="Genomic_DNA"/>
</dbReference>
<dbReference type="PANTHER" id="PTHR46481:SF10">
    <property type="entry name" value="ZINC FINGER BED DOMAIN-CONTAINING PROTEIN 39"/>
    <property type="match status" value="1"/>
</dbReference>
<keyword evidence="3 9" id="KW-0863">Zinc-finger</keyword>
<accession>A0A2G5SHA8</accession>
<evidence type="ECO:0000259" key="11">
    <source>
        <dbReference type="PROSITE" id="PS50808"/>
    </source>
</evidence>
<keyword evidence="5" id="KW-0805">Transcription regulation</keyword>